<dbReference type="InterPro" id="IPR025857">
    <property type="entry name" value="MacB_PCD"/>
</dbReference>
<dbReference type="GO" id="GO:0005886">
    <property type="term" value="C:plasma membrane"/>
    <property type="evidence" value="ECO:0007669"/>
    <property type="project" value="UniProtKB-SubCell"/>
</dbReference>
<name>A0A2T0Q9R7_9ACTN</name>
<dbReference type="Pfam" id="PF02687">
    <property type="entry name" value="FtsX"/>
    <property type="match status" value="1"/>
</dbReference>
<evidence type="ECO:0000256" key="1">
    <source>
        <dbReference type="ARBA" id="ARBA00004651"/>
    </source>
</evidence>
<comment type="similarity">
    <text evidence="6">Belongs to the ABC-4 integral membrane protein family.</text>
</comment>
<proteinExistence type="inferred from homology"/>
<sequence length="483" mass="47682">MFFTYLRRELANRRRQSAVVAAGMALAITLVIIVSSLSAGVEDAQDSALSAVYGVGTDITVSSPAEGPNAGGGGGQRFQFGAEDGERADGSTSVVQSRLHLSPGTASFSADAVDTVRGIADVEAATATLSLTNVTFEGEMPDPQEGGGMVRVAPGGGADGEGGSSFDVTTFSVLGLDPGETGVGPLTSVAVSDGRAPAADDAGTHTAVLDNDYATGAELAVGDTLEIGGTEFEIVGLVASTAATGASAADVYIPLDTAQELAELDGEISDIYVQATSATAIDQVQADIEAALPDATVNTQQDLASTVSGSLATAASLLSNLGTWLSVAVLAAAFLIAALLTMSGVARRTREFGTLKAIGWSNGRVVRQVAGESLVQAVLGGLVGSALGVIGVLAVNAAGITLSSVTDAPAGPEGEPAGGGPVRIGPGSDAAASTADIVLNAPVSVQIVLLAVGLAALGGLVAGASGGWRAARLRPAEALRAVN</sequence>
<keyword evidence="11" id="KW-0449">Lipoprotein</keyword>
<dbReference type="InterPro" id="IPR003838">
    <property type="entry name" value="ABC3_permease_C"/>
</dbReference>
<keyword evidence="5 8" id="KW-0472">Membrane</keyword>
<dbReference type="OrthoDB" id="4832961at2"/>
<dbReference type="AlphaFoldDB" id="A0A2T0Q9R7"/>
<evidence type="ECO:0000313" key="12">
    <source>
        <dbReference type="Proteomes" id="UP000237846"/>
    </source>
</evidence>
<evidence type="ECO:0000259" key="10">
    <source>
        <dbReference type="Pfam" id="PF12704"/>
    </source>
</evidence>
<evidence type="ECO:0000256" key="4">
    <source>
        <dbReference type="ARBA" id="ARBA00022989"/>
    </source>
</evidence>
<feature type="transmembrane region" description="Helical" evidence="8">
    <location>
        <begin position="20"/>
        <end position="41"/>
    </location>
</feature>
<evidence type="ECO:0000256" key="5">
    <source>
        <dbReference type="ARBA" id="ARBA00023136"/>
    </source>
</evidence>
<keyword evidence="12" id="KW-1185">Reference proteome</keyword>
<keyword evidence="2" id="KW-1003">Cell membrane</keyword>
<evidence type="ECO:0000256" key="7">
    <source>
        <dbReference type="SAM" id="MobiDB-lite"/>
    </source>
</evidence>
<evidence type="ECO:0000256" key="6">
    <source>
        <dbReference type="ARBA" id="ARBA00038076"/>
    </source>
</evidence>
<evidence type="ECO:0000313" key="11">
    <source>
        <dbReference type="EMBL" id="PRY00585.1"/>
    </source>
</evidence>
<keyword evidence="3 8" id="KW-0812">Transmembrane</keyword>
<keyword evidence="4 8" id="KW-1133">Transmembrane helix</keyword>
<comment type="caution">
    <text evidence="11">The sequence shown here is derived from an EMBL/GenBank/DDBJ whole genome shotgun (WGS) entry which is preliminary data.</text>
</comment>
<gene>
    <name evidence="11" type="ORF">CLV72_102216</name>
</gene>
<feature type="transmembrane region" description="Helical" evidence="8">
    <location>
        <begin position="324"/>
        <end position="346"/>
    </location>
</feature>
<dbReference type="RefSeq" id="WP_106242214.1">
    <property type="nucleotide sequence ID" value="NZ_PVZC01000002.1"/>
</dbReference>
<dbReference type="PANTHER" id="PTHR30572">
    <property type="entry name" value="MEMBRANE COMPONENT OF TRANSPORTER-RELATED"/>
    <property type="match status" value="1"/>
</dbReference>
<comment type="subcellular location">
    <subcellularLocation>
        <location evidence="1">Cell membrane</location>
        <topology evidence="1">Multi-pass membrane protein</topology>
    </subcellularLocation>
</comment>
<evidence type="ECO:0000259" key="9">
    <source>
        <dbReference type="Pfam" id="PF02687"/>
    </source>
</evidence>
<dbReference type="PANTHER" id="PTHR30572:SF4">
    <property type="entry name" value="ABC TRANSPORTER PERMEASE YTRF"/>
    <property type="match status" value="1"/>
</dbReference>
<reference evidence="11 12" key="1">
    <citation type="submission" date="2018-03" db="EMBL/GenBank/DDBJ databases">
        <title>Genomic Encyclopedia of Archaeal and Bacterial Type Strains, Phase II (KMG-II): from individual species to whole genera.</title>
        <authorList>
            <person name="Goeker M."/>
        </authorList>
    </citation>
    <scope>NUCLEOTIDE SEQUENCE [LARGE SCALE GENOMIC DNA]</scope>
    <source>
        <strain evidence="11 12">DSM 45601</strain>
    </source>
</reference>
<protein>
    <submittedName>
        <fullName evidence="11">ABC-type lipoprotein release transport system permease subunit</fullName>
    </submittedName>
</protein>
<dbReference type="Pfam" id="PF12704">
    <property type="entry name" value="MacB_PCD"/>
    <property type="match status" value="1"/>
</dbReference>
<feature type="region of interest" description="Disordered" evidence="7">
    <location>
        <begin position="63"/>
        <end position="89"/>
    </location>
</feature>
<feature type="domain" description="MacB-like periplasmic core" evidence="10">
    <location>
        <begin position="17"/>
        <end position="290"/>
    </location>
</feature>
<dbReference type="InterPro" id="IPR050250">
    <property type="entry name" value="Macrolide_Exporter_MacB"/>
</dbReference>
<feature type="transmembrane region" description="Helical" evidence="8">
    <location>
        <begin position="443"/>
        <end position="464"/>
    </location>
</feature>
<dbReference type="Proteomes" id="UP000237846">
    <property type="component" value="Unassembled WGS sequence"/>
</dbReference>
<dbReference type="GO" id="GO:0022857">
    <property type="term" value="F:transmembrane transporter activity"/>
    <property type="evidence" value="ECO:0007669"/>
    <property type="project" value="TreeGrafter"/>
</dbReference>
<evidence type="ECO:0000256" key="2">
    <source>
        <dbReference type="ARBA" id="ARBA00022475"/>
    </source>
</evidence>
<evidence type="ECO:0000256" key="8">
    <source>
        <dbReference type="SAM" id="Phobius"/>
    </source>
</evidence>
<dbReference type="EMBL" id="PVZC01000002">
    <property type="protein sequence ID" value="PRY00585.1"/>
    <property type="molecule type" value="Genomic_DNA"/>
</dbReference>
<evidence type="ECO:0000256" key="3">
    <source>
        <dbReference type="ARBA" id="ARBA00022692"/>
    </source>
</evidence>
<feature type="transmembrane region" description="Helical" evidence="8">
    <location>
        <begin position="374"/>
        <end position="395"/>
    </location>
</feature>
<feature type="domain" description="ABC3 transporter permease C-terminal" evidence="9">
    <location>
        <begin position="325"/>
        <end position="472"/>
    </location>
</feature>
<organism evidence="11 12">
    <name type="scientific">Allonocardiopsis opalescens</name>
    <dbReference type="NCBI Taxonomy" id="1144618"/>
    <lineage>
        <taxon>Bacteria</taxon>
        <taxon>Bacillati</taxon>
        <taxon>Actinomycetota</taxon>
        <taxon>Actinomycetes</taxon>
        <taxon>Streptosporangiales</taxon>
        <taxon>Allonocardiopsis</taxon>
    </lineage>
</organism>
<accession>A0A2T0Q9R7</accession>